<dbReference type="InterPro" id="IPR004045">
    <property type="entry name" value="Glutathione_S-Trfase_N"/>
</dbReference>
<dbReference type="STRING" id="7574.A0A1S3K4W3"/>
<dbReference type="InterPro" id="IPR004046">
    <property type="entry name" value="GST_C"/>
</dbReference>
<comment type="function">
    <text evidence="2">Conjugation of reduced glutathione to a wide number of exogenous and endogenous hydrophobic electrophiles.</text>
</comment>
<dbReference type="PANTHER" id="PTHR11571:SF222">
    <property type="entry name" value="GLUTATHIONE TRANSFERASE"/>
    <property type="match status" value="1"/>
</dbReference>
<dbReference type="Proteomes" id="UP000085678">
    <property type="component" value="Unplaced"/>
</dbReference>
<dbReference type="FunFam" id="1.20.1050.10:FF:000003">
    <property type="entry name" value="Glutathione S-transferase 2"/>
    <property type="match status" value="1"/>
</dbReference>
<dbReference type="Gene3D" id="3.40.30.10">
    <property type="entry name" value="Glutaredoxin"/>
    <property type="match status" value="1"/>
</dbReference>
<evidence type="ECO:0000259" key="10">
    <source>
        <dbReference type="PROSITE" id="PS50405"/>
    </source>
</evidence>
<comment type="similarity">
    <text evidence="3">Belongs to the GST superfamily. Mu family.</text>
</comment>
<dbReference type="SFLD" id="SFLDG01205">
    <property type="entry name" value="AMPS.1"/>
    <property type="match status" value="1"/>
</dbReference>
<dbReference type="SUPFAM" id="SSF47616">
    <property type="entry name" value="GST C-terminal domain-like"/>
    <property type="match status" value="1"/>
</dbReference>
<dbReference type="GO" id="GO:0006749">
    <property type="term" value="P:glutathione metabolic process"/>
    <property type="evidence" value="ECO:0007669"/>
    <property type="project" value="TreeGrafter"/>
</dbReference>
<dbReference type="SFLD" id="SFLDS00019">
    <property type="entry name" value="Glutathione_Transferase_(cytos"/>
    <property type="match status" value="1"/>
</dbReference>
<evidence type="ECO:0000256" key="3">
    <source>
        <dbReference type="ARBA" id="ARBA00005861"/>
    </source>
</evidence>
<dbReference type="InterPro" id="IPR040079">
    <property type="entry name" value="Glutathione_S-Trfase"/>
</dbReference>
<evidence type="ECO:0000256" key="1">
    <source>
        <dbReference type="ARBA" id="ARBA00002446"/>
    </source>
</evidence>
<dbReference type="AlphaFoldDB" id="A0A1S3K4W3"/>
<dbReference type="GeneID" id="106178706"/>
<gene>
    <name evidence="12" type="primary">LOC106178706</name>
</gene>
<dbReference type="Pfam" id="PF02798">
    <property type="entry name" value="GST_N"/>
    <property type="match status" value="1"/>
</dbReference>
<evidence type="ECO:0000259" key="9">
    <source>
        <dbReference type="PROSITE" id="PS50404"/>
    </source>
</evidence>
<accession>A0A1S3K4W3</accession>
<dbReference type="Pfam" id="PF14497">
    <property type="entry name" value="GST_C_3"/>
    <property type="match status" value="1"/>
</dbReference>
<evidence type="ECO:0000256" key="2">
    <source>
        <dbReference type="ARBA" id="ARBA00003701"/>
    </source>
</evidence>
<evidence type="ECO:0000313" key="12">
    <source>
        <dbReference type="RefSeq" id="XP_013417454.1"/>
    </source>
</evidence>
<dbReference type="RefSeq" id="XP_013417454.1">
    <property type="nucleotide sequence ID" value="XM_013562000.1"/>
</dbReference>
<dbReference type="InterPro" id="IPR050213">
    <property type="entry name" value="GST_superfamily"/>
</dbReference>
<dbReference type="PROSITE" id="PS50404">
    <property type="entry name" value="GST_NTER"/>
    <property type="match status" value="1"/>
</dbReference>
<evidence type="ECO:0000256" key="4">
    <source>
        <dbReference type="ARBA" id="ARBA00011738"/>
    </source>
</evidence>
<dbReference type="PANTHER" id="PTHR11571">
    <property type="entry name" value="GLUTATHIONE S-TRANSFERASE"/>
    <property type="match status" value="1"/>
</dbReference>
<dbReference type="CDD" id="cd03075">
    <property type="entry name" value="GST_N_Mu"/>
    <property type="match status" value="1"/>
</dbReference>
<dbReference type="InterPro" id="IPR036282">
    <property type="entry name" value="Glutathione-S-Trfase_C_sf"/>
</dbReference>
<protein>
    <recommendedName>
        <fullName evidence="5">glutathione transferase</fullName>
        <ecNumber evidence="5">2.5.1.18</ecNumber>
    </recommendedName>
</protein>
<keyword evidence="6" id="KW-0808">Transferase</keyword>
<comment type="catalytic activity">
    <reaction evidence="7">
        <text>RX + glutathione = an S-substituted glutathione + a halide anion + H(+)</text>
        <dbReference type="Rhea" id="RHEA:16437"/>
        <dbReference type="ChEBI" id="CHEBI:15378"/>
        <dbReference type="ChEBI" id="CHEBI:16042"/>
        <dbReference type="ChEBI" id="CHEBI:17792"/>
        <dbReference type="ChEBI" id="CHEBI:57925"/>
        <dbReference type="ChEBI" id="CHEBI:90779"/>
        <dbReference type="EC" id="2.5.1.18"/>
    </reaction>
</comment>
<evidence type="ECO:0000256" key="5">
    <source>
        <dbReference type="ARBA" id="ARBA00012452"/>
    </source>
</evidence>
<dbReference type="PROSITE" id="PS50405">
    <property type="entry name" value="GST_CTER"/>
    <property type="match status" value="1"/>
</dbReference>
<organism evidence="11 12">
    <name type="scientific">Lingula anatina</name>
    <name type="common">Brachiopod</name>
    <name type="synonym">Lingula unguis</name>
    <dbReference type="NCBI Taxonomy" id="7574"/>
    <lineage>
        <taxon>Eukaryota</taxon>
        <taxon>Metazoa</taxon>
        <taxon>Spiralia</taxon>
        <taxon>Lophotrochozoa</taxon>
        <taxon>Brachiopoda</taxon>
        <taxon>Linguliformea</taxon>
        <taxon>Lingulata</taxon>
        <taxon>Lingulida</taxon>
        <taxon>Linguloidea</taxon>
        <taxon>Lingulidae</taxon>
        <taxon>Lingula</taxon>
    </lineage>
</organism>
<dbReference type="InterPro" id="IPR036249">
    <property type="entry name" value="Thioredoxin-like_sf"/>
</dbReference>
<proteinExistence type="inferred from homology"/>
<dbReference type="InterPro" id="IPR010987">
    <property type="entry name" value="Glutathione-S-Trfase_C-like"/>
</dbReference>
<dbReference type="SFLD" id="SFLDG00363">
    <property type="entry name" value="AMPS_(cytGST):_Alpha-__Mu-__Pi"/>
    <property type="match status" value="1"/>
</dbReference>
<sequence length="272" mass="31094">MSGADGVTTMAPSTLGYWRIRGLAQPIRLLLQYVGEDYEEKLYDFGPEPSYDREIWYLHKHSLGLAFPNLPYYLDGDVKLTQSSAILRYIGRKYGLCGKTEQEKTRVDLIQAQATDFKMGYARLVYAESKEEFEDLKIGYLAVLPTKLEEFSEFLGDLPWFAGNEISIADFLMYEYLEEHLILQSECLDKYKNLAEFVKRFESLDRIQEYQKSKDFINWPINTPVAQHGTIADPEPPLPEPVTVTTTEDEGSVAQGEESKDRGPSTLQQATE</sequence>
<feature type="region of interest" description="Disordered" evidence="8">
    <location>
        <begin position="227"/>
        <end position="272"/>
    </location>
</feature>
<evidence type="ECO:0000256" key="8">
    <source>
        <dbReference type="SAM" id="MobiDB-lite"/>
    </source>
</evidence>
<comment type="function">
    <text evidence="1">GST isoenzymes appear to play a central role in the parasite detoxification system. Other functions are also suspected including a role in increasing the solubility of haematin in the parasite gut.</text>
</comment>
<dbReference type="InterPro" id="IPR003081">
    <property type="entry name" value="GST_mu"/>
</dbReference>
<evidence type="ECO:0000313" key="11">
    <source>
        <dbReference type="Proteomes" id="UP000085678"/>
    </source>
</evidence>
<comment type="subunit">
    <text evidence="4">Homodimer.</text>
</comment>
<evidence type="ECO:0000256" key="7">
    <source>
        <dbReference type="ARBA" id="ARBA00047960"/>
    </source>
</evidence>
<evidence type="ECO:0000256" key="6">
    <source>
        <dbReference type="ARBA" id="ARBA00022679"/>
    </source>
</evidence>
<dbReference type="OrthoDB" id="4951845at2759"/>
<dbReference type="PRINTS" id="PR01267">
    <property type="entry name" value="GSTRNSFRASEM"/>
</dbReference>
<dbReference type="GO" id="GO:0004364">
    <property type="term" value="F:glutathione transferase activity"/>
    <property type="evidence" value="ECO:0007669"/>
    <property type="project" value="UniProtKB-EC"/>
</dbReference>
<dbReference type="KEGG" id="lak:106178706"/>
<reference evidence="12" key="1">
    <citation type="submission" date="2025-08" db="UniProtKB">
        <authorList>
            <consortium name="RefSeq"/>
        </authorList>
    </citation>
    <scope>IDENTIFICATION</scope>
    <source>
        <tissue evidence="12">Gonads</tissue>
    </source>
</reference>
<dbReference type="Gene3D" id="1.20.1050.10">
    <property type="match status" value="1"/>
</dbReference>
<keyword evidence="11" id="KW-1185">Reference proteome</keyword>
<name>A0A1S3K4W3_LINAN</name>
<dbReference type="InParanoid" id="A0A1S3K4W3"/>
<feature type="domain" description="GST N-terminal" evidence="9">
    <location>
        <begin position="11"/>
        <end position="98"/>
    </location>
</feature>
<dbReference type="EC" id="2.5.1.18" evidence="5"/>
<dbReference type="SUPFAM" id="SSF52833">
    <property type="entry name" value="Thioredoxin-like"/>
    <property type="match status" value="1"/>
</dbReference>
<feature type="domain" description="GST C-terminal" evidence="10">
    <location>
        <begin position="100"/>
        <end position="221"/>
    </location>
</feature>